<evidence type="ECO:0000313" key="4">
    <source>
        <dbReference type="Proteomes" id="UP000649799"/>
    </source>
</evidence>
<feature type="transmembrane region" description="Helical" evidence="1">
    <location>
        <begin position="6"/>
        <end position="22"/>
    </location>
</feature>
<keyword evidence="1" id="KW-1133">Transmembrane helix</keyword>
<feature type="transmembrane region" description="Helical" evidence="1">
    <location>
        <begin position="34"/>
        <end position="51"/>
    </location>
</feature>
<dbReference type="CDD" id="cd07341">
    <property type="entry name" value="M56_BlaR1_MecR1_like"/>
    <property type="match status" value="1"/>
</dbReference>
<dbReference type="PANTHER" id="PTHR34978:SF3">
    <property type="entry name" value="SLR0241 PROTEIN"/>
    <property type="match status" value="1"/>
</dbReference>
<name>A0ABX0H4C4_9BACT</name>
<dbReference type="EMBL" id="JAANYN010000002">
    <property type="protein sequence ID" value="NHE56275.1"/>
    <property type="molecule type" value="Genomic_DNA"/>
</dbReference>
<proteinExistence type="predicted"/>
<dbReference type="PANTHER" id="PTHR34978">
    <property type="entry name" value="POSSIBLE SENSOR-TRANSDUCER PROTEIN BLAR"/>
    <property type="match status" value="1"/>
</dbReference>
<keyword evidence="1" id="KW-0472">Membrane</keyword>
<gene>
    <name evidence="3" type="ORF">G9Q97_05525</name>
</gene>
<dbReference type="InterPro" id="IPR052173">
    <property type="entry name" value="Beta-lactam_resp_regulator"/>
</dbReference>
<keyword evidence="4" id="KW-1185">Reference proteome</keyword>
<protein>
    <submittedName>
        <fullName evidence="3">M56 family metallopeptidase</fullName>
    </submittedName>
</protein>
<dbReference type="InterPro" id="IPR008756">
    <property type="entry name" value="Peptidase_M56"/>
</dbReference>
<dbReference type="Proteomes" id="UP000649799">
    <property type="component" value="Unassembled WGS sequence"/>
</dbReference>
<dbReference type="RefSeq" id="WP_166143945.1">
    <property type="nucleotide sequence ID" value="NZ_JAANYN010000002.1"/>
</dbReference>
<reference evidence="3 4" key="1">
    <citation type="submission" date="2020-03" db="EMBL/GenBank/DDBJ databases">
        <title>Cyclobacterium plantarum sp. nov., a marine bacterium isolated from a coastal-marine wetland.</title>
        <authorList>
            <person name="Sanchez-Porro C."/>
            <person name="Ventosa A."/>
            <person name="Amoozegar M."/>
        </authorList>
    </citation>
    <scope>NUCLEOTIDE SEQUENCE [LARGE SCALE GENOMIC DNA]</scope>
    <source>
        <strain evidence="3 4">GBPx2</strain>
    </source>
</reference>
<feature type="transmembrane region" description="Helical" evidence="1">
    <location>
        <begin position="90"/>
        <end position="109"/>
    </location>
</feature>
<feature type="domain" description="Peptidase M56" evidence="2">
    <location>
        <begin position="128"/>
        <end position="255"/>
    </location>
</feature>
<keyword evidence="1" id="KW-0812">Transmembrane</keyword>
<sequence>MIIYLIKIILCSALLILVYKALLEKEKMHRFNRAYLLGSLAFSILVPFFTFNQGTQHLPFAGSMATETVFILDNGVSEQTIDVTNNYQPIIYLTVYVFIAVLLFLRFAVNLKILLQRAWRNTIIKYKNSEIVLIDQYVTPHSFLNYIFVHADDYLKGNIQKEILLHEFAHVKQKHSWDIIFFEIVQVLFWFNPMLFIYRKALLLNHEFLADEAVIGVNNDVSAYQRLLLEIVCQQRSSFITSQFKYSITKQRLLMMTKTKSFRNALCKQLAVVPILGISLLLFSTKINAQETNIIEESKKIEVQSTKDGITEEQLSEFDDIVSSIMNDKGRPAFYKLTEQKRNKLESLYFLMSKEQQEKQLVVFRLAPGPLPKSTPSQDQIESWKDPDMFGVWIDGKRISNTELNNYSPSDFDQMFVSKLEKNAVNYGKHFYQVNLMTTEYYESYLKKKKESGNKYFMGYRVPQTQ</sequence>
<evidence type="ECO:0000313" key="3">
    <source>
        <dbReference type="EMBL" id="NHE56275.1"/>
    </source>
</evidence>
<evidence type="ECO:0000256" key="1">
    <source>
        <dbReference type="SAM" id="Phobius"/>
    </source>
</evidence>
<dbReference type="Pfam" id="PF05569">
    <property type="entry name" value="Peptidase_M56"/>
    <property type="match status" value="1"/>
</dbReference>
<organism evidence="3 4">
    <name type="scientific">Cyclobacterium plantarum</name>
    <dbReference type="NCBI Taxonomy" id="2716263"/>
    <lineage>
        <taxon>Bacteria</taxon>
        <taxon>Pseudomonadati</taxon>
        <taxon>Bacteroidota</taxon>
        <taxon>Cytophagia</taxon>
        <taxon>Cytophagales</taxon>
        <taxon>Cyclobacteriaceae</taxon>
        <taxon>Cyclobacterium</taxon>
    </lineage>
</organism>
<comment type="caution">
    <text evidence="3">The sequence shown here is derived from an EMBL/GenBank/DDBJ whole genome shotgun (WGS) entry which is preliminary data.</text>
</comment>
<evidence type="ECO:0000259" key="2">
    <source>
        <dbReference type="Pfam" id="PF05569"/>
    </source>
</evidence>
<accession>A0ABX0H4C4</accession>